<name>A0A0F9N7F4_9ZZZZ</name>
<reference evidence="1" key="1">
    <citation type="journal article" date="2015" name="Nature">
        <title>Complex archaea that bridge the gap between prokaryotes and eukaryotes.</title>
        <authorList>
            <person name="Spang A."/>
            <person name="Saw J.H."/>
            <person name="Jorgensen S.L."/>
            <person name="Zaremba-Niedzwiedzka K."/>
            <person name="Martijn J."/>
            <person name="Lind A.E."/>
            <person name="van Eijk R."/>
            <person name="Schleper C."/>
            <person name="Guy L."/>
            <person name="Ettema T.J."/>
        </authorList>
    </citation>
    <scope>NUCLEOTIDE SEQUENCE</scope>
</reference>
<sequence length="68" mass="7591">PPNGMMAIDSANGRLYFKYGAAWHYTAQTAGIQIPVEEIGDMKVGDEIYCEIDKVMSDGAMHALWRVR</sequence>
<proteinExistence type="predicted"/>
<evidence type="ECO:0000313" key="1">
    <source>
        <dbReference type="EMBL" id="KKM84725.1"/>
    </source>
</evidence>
<gene>
    <name evidence="1" type="ORF">LCGC14_1296160</name>
</gene>
<dbReference type="AlphaFoldDB" id="A0A0F9N7F4"/>
<protein>
    <submittedName>
        <fullName evidence="1">Uncharacterized protein</fullName>
    </submittedName>
</protein>
<comment type="caution">
    <text evidence="1">The sequence shown here is derived from an EMBL/GenBank/DDBJ whole genome shotgun (WGS) entry which is preliminary data.</text>
</comment>
<accession>A0A0F9N7F4</accession>
<feature type="non-terminal residue" evidence="1">
    <location>
        <position position="1"/>
    </location>
</feature>
<organism evidence="1">
    <name type="scientific">marine sediment metagenome</name>
    <dbReference type="NCBI Taxonomy" id="412755"/>
    <lineage>
        <taxon>unclassified sequences</taxon>
        <taxon>metagenomes</taxon>
        <taxon>ecological metagenomes</taxon>
    </lineage>
</organism>
<dbReference type="EMBL" id="LAZR01007520">
    <property type="protein sequence ID" value="KKM84725.1"/>
    <property type="molecule type" value="Genomic_DNA"/>
</dbReference>